<protein>
    <recommendedName>
        <fullName evidence="1">Nucleoside phosphorylase domain-containing protein</fullName>
    </recommendedName>
</protein>
<comment type="caution">
    <text evidence="2">The sequence shown here is derived from an EMBL/GenBank/DDBJ whole genome shotgun (WGS) entry which is preliminary data.</text>
</comment>
<dbReference type="InterPro" id="IPR000845">
    <property type="entry name" value="Nucleoside_phosphorylase_d"/>
</dbReference>
<evidence type="ECO:0000313" key="2">
    <source>
        <dbReference type="EMBL" id="KAK6361429.1"/>
    </source>
</evidence>
<proteinExistence type="predicted"/>
<dbReference type="InterPro" id="IPR035994">
    <property type="entry name" value="Nucleoside_phosphorylase_sf"/>
</dbReference>
<dbReference type="PANTHER" id="PTHR46082">
    <property type="entry name" value="ATP/GTP-BINDING PROTEIN-RELATED"/>
    <property type="match status" value="1"/>
</dbReference>
<accession>A0AAV9VHR5</accession>
<evidence type="ECO:0000259" key="1">
    <source>
        <dbReference type="Pfam" id="PF01048"/>
    </source>
</evidence>
<dbReference type="PANTHER" id="PTHR46082:SF11">
    <property type="entry name" value="AAA+ ATPASE DOMAIN-CONTAINING PROTEIN-RELATED"/>
    <property type="match status" value="1"/>
</dbReference>
<evidence type="ECO:0000313" key="3">
    <source>
        <dbReference type="Proteomes" id="UP001373714"/>
    </source>
</evidence>
<dbReference type="Pfam" id="PF01048">
    <property type="entry name" value="PNP_UDP_1"/>
    <property type="match status" value="1"/>
</dbReference>
<dbReference type="AlphaFoldDB" id="A0AAV9VHR5"/>
<dbReference type="Proteomes" id="UP001373714">
    <property type="component" value="Unassembled WGS sequence"/>
</dbReference>
<dbReference type="GO" id="GO:0009116">
    <property type="term" value="P:nucleoside metabolic process"/>
    <property type="evidence" value="ECO:0007669"/>
    <property type="project" value="InterPro"/>
</dbReference>
<keyword evidence="3" id="KW-1185">Reference proteome</keyword>
<dbReference type="EMBL" id="JAVHNS010000002">
    <property type="protein sequence ID" value="KAK6361429.1"/>
    <property type="molecule type" value="Genomic_DNA"/>
</dbReference>
<name>A0AAV9VHR5_9PEZI</name>
<dbReference type="SUPFAM" id="SSF53167">
    <property type="entry name" value="Purine and uridine phosphorylases"/>
    <property type="match status" value="1"/>
</dbReference>
<reference evidence="2 3" key="1">
    <citation type="submission" date="2019-10" db="EMBL/GenBank/DDBJ databases">
        <authorList>
            <person name="Palmer J.M."/>
        </authorList>
    </citation>
    <scope>NUCLEOTIDE SEQUENCE [LARGE SCALE GENOMIC DNA]</scope>
    <source>
        <strain evidence="2 3">TWF730</strain>
    </source>
</reference>
<dbReference type="GO" id="GO:0003824">
    <property type="term" value="F:catalytic activity"/>
    <property type="evidence" value="ECO:0007669"/>
    <property type="project" value="InterPro"/>
</dbReference>
<organism evidence="2 3">
    <name type="scientific">Orbilia blumenaviensis</name>
    <dbReference type="NCBI Taxonomy" id="1796055"/>
    <lineage>
        <taxon>Eukaryota</taxon>
        <taxon>Fungi</taxon>
        <taxon>Dikarya</taxon>
        <taxon>Ascomycota</taxon>
        <taxon>Pezizomycotina</taxon>
        <taxon>Orbiliomycetes</taxon>
        <taxon>Orbiliales</taxon>
        <taxon>Orbiliaceae</taxon>
        <taxon>Orbilia</taxon>
    </lineage>
</organism>
<gene>
    <name evidence="2" type="ORF">TWF730_005158</name>
</gene>
<feature type="domain" description="Nucleoside phosphorylase" evidence="1">
    <location>
        <begin position="14"/>
        <end position="145"/>
    </location>
</feature>
<dbReference type="InterPro" id="IPR053137">
    <property type="entry name" value="NLR-like"/>
</dbReference>
<sequence length="349" mass="38219">MDTQHRSHQDYTLGWICALPKEQTAAKAMLDQIHPDLPKSANDDNTYSLGSIGEHNIVIACLPKDTVGTNEAAIVAAQMLNTFPSIKIGLMVGIGGGIPPKIRLGDVVVGTQVIQWDFGKAGINSSFERTSAIQRPPRALRTAVSRLETEHDMHGPKISQYLHIMKEKWPNLAPKFGWSEALSDPLTSPGNVNSSQSTNKYNLLASWLNLVPNYSWIEYLKYPLRASGNSGGLGTKRVISVQRKPGDLQVHYGLVASGNQVIKDAKFRDSLNESLGGKVLCVEMEAAGLMSFPYIVIRGICDYADARKNDDWQEYAATVAGACAKELLGYVQPSEVDKERPIREILSQG</sequence>
<dbReference type="Gene3D" id="3.40.50.1580">
    <property type="entry name" value="Nucleoside phosphorylase domain"/>
    <property type="match status" value="1"/>
</dbReference>